<feature type="compositionally biased region" description="Low complexity" evidence="7">
    <location>
        <begin position="262"/>
        <end position="276"/>
    </location>
</feature>
<dbReference type="InterPro" id="IPR035892">
    <property type="entry name" value="C2_domain_sf"/>
</dbReference>
<keyword evidence="5" id="KW-0963">Cytoplasm</keyword>
<feature type="domain" description="MHD1" evidence="9">
    <location>
        <begin position="711"/>
        <end position="834"/>
    </location>
</feature>
<evidence type="ECO:0000313" key="12">
    <source>
        <dbReference type="Proteomes" id="UP000005408"/>
    </source>
</evidence>
<dbReference type="Gene3D" id="2.60.40.150">
    <property type="entry name" value="C2 domain"/>
    <property type="match status" value="2"/>
</dbReference>
<dbReference type="InterPro" id="IPR014772">
    <property type="entry name" value="Munc13_dom-2"/>
</dbReference>
<sequence>MKNTTKYRSGMCTRTRFLSVPGKFTVSKTDDERVHDSNMQRLRGTRSVEMGSSVYRGTDKEGHPFVSNSISLDSSVFLKVPSEKDCTRNSKLRSQSDSDVIDVEPQTTSSRSRKKNIAAAFFGRKKIGGRRCSVSCTNTHSAKRDNFIIHVPKPSGDVFYPQHPVNENVYCGILRCLLHPLGNPDVTTGLRPGDLIDRLKTVFEVNQEEQEFYIRQEMFHRPLALQANITVLEAKGLKTDSEENCNPYCLLDIYHPLKRHSSYSPKSSPKTSPRSSPKLKKNSSSTLPVIHTTDTEEVLRTNTAKHTSEPQWNEEFELPVEDFLTDEIQLYIFNQEQENGAEKPQPDKHHLLPSLLRNVLHVHDHEKWDHHLFGKVVIPVREIPAQGCDWWWDISSPSSKGSKLPCGKCRIKLHLSHQQSSVTGGQLFSVEDYYQAAEQFYKQAVKVREPNSSLDPHLSVQDIRILDLFAQSFGISKLSQILIHIVVLLEWCNSHDDITTVDQALQAAIQELQMIWASKQFDLSHCSQKMPLTDAEIMMYRRAASGYIRTLSKHLDSNLELFPPYLDNINALKQKFSVSILLLELDLWDPKSSPHSPLSQKILLKLQEDTDRWISEKVSLIFNHDAVQDPVIPRMTSLVELTNLASSHCLPMGVVSNLYNTLGIGYFRIVSFCVEKKISSVMRGLCQELDAYQRKYHQYNVNITYSSRLALRMYFAAKKFYSIVRDNVSRRDVFRLTIQQYQDWFLDALAFWLQTFRSECLNRIERALEIDKDVVVTHSLVKFSNSSVDVKACFAQITEEWRQIDYHDPDAAVMGIIKITDLICDGTRIYTEKIHAMMEKSNFYDNGEKQFDITERLCITLNNIEHVRQYLKELPILLDWESVCMLLSTKHENDDIGNKAISTLSRLIQSSQQEILMKCAQLITQIGEKMKIDMARFMELFTQKTPEKASSIDQLFQYLSTNLRTLRERLFESMYPHITAQLWKTISNLMEEQVFVGERPEYYCQMKQFLRALTSFFAKDGLEEDKIQIEEYKKLKDRLEMNSLSTEELMLEYFHSLADEIVNETPSEFLGNLAVKLSYIEETRGNVTIFVKVIRGSDLPGLDHSGLSDPYVVVSLYPKTMFGHNKPQKTKIIEQTLNPVFNTTFQFPNVPREYLSVRGAVLLLSVLDHDKIGSDDFAGEVSIHLSSITPMEMSATVDSKPAVMLPVKRPTSQTEGPYKVLVERSSWDKIAKLFITDRRRFIEKQRKRTDLNSKMAGFLSFFRGRKS</sequence>
<evidence type="ECO:0000256" key="7">
    <source>
        <dbReference type="SAM" id="MobiDB-lite"/>
    </source>
</evidence>
<dbReference type="PANTHER" id="PTHR45999">
    <property type="entry name" value="UNC-13-4A, ISOFORM B"/>
    <property type="match status" value="1"/>
</dbReference>
<feature type="region of interest" description="Disordered" evidence="7">
    <location>
        <begin position="261"/>
        <end position="288"/>
    </location>
</feature>
<dbReference type="GO" id="GO:0099503">
    <property type="term" value="C:secretory vesicle"/>
    <property type="evidence" value="ECO:0007669"/>
    <property type="project" value="TreeGrafter"/>
</dbReference>
<protein>
    <recommendedName>
        <fullName evidence="13">Unc-13-like protein D</fullName>
    </recommendedName>
</protein>
<evidence type="ECO:0000313" key="11">
    <source>
        <dbReference type="EnsemblMetazoa" id="G20645.8:cds"/>
    </source>
</evidence>
<evidence type="ECO:0008006" key="13">
    <source>
        <dbReference type="Google" id="ProtNLM"/>
    </source>
</evidence>
<evidence type="ECO:0000256" key="1">
    <source>
        <dbReference type="ARBA" id="ARBA00004496"/>
    </source>
</evidence>
<dbReference type="Pfam" id="PF00168">
    <property type="entry name" value="C2"/>
    <property type="match status" value="2"/>
</dbReference>
<dbReference type="AlphaFoldDB" id="A0A8W8JRU7"/>
<dbReference type="Proteomes" id="UP000005408">
    <property type="component" value="Unassembled WGS sequence"/>
</dbReference>
<evidence type="ECO:0000256" key="2">
    <source>
        <dbReference type="ARBA" id="ARBA00004603"/>
    </source>
</evidence>
<reference evidence="11" key="1">
    <citation type="submission" date="2022-08" db="UniProtKB">
        <authorList>
            <consortium name="EnsemblMetazoa"/>
        </authorList>
    </citation>
    <scope>IDENTIFICATION</scope>
    <source>
        <strain evidence="11">05x7-T-G4-1.051#20</strain>
    </source>
</reference>
<evidence type="ECO:0000259" key="8">
    <source>
        <dbReference type="PROSITE" id="PS50004"/>
    </source>
</evidence>
<dbReference type="OrthoDB" id="7976202at2759"/>
<dbReference type="PROSITE" id="PS51258">
    <property type="entry name" value="MHD1"/>
    <property type="match status" value="1"/>
</dbReference>
<comment type="similarity">
    <text evidence="3">Belongs to the unc-13 family.</text>
</comment>
<name>A0A8W8JRU7_MAGGI</name>
<dbReference type="Gene3D" id="1.10.357.50">
    <property type="match status" value="1"/>
</dbReference>
<dbReference type="GO" id="GO:0005770">
    <property type="term" value="C:late endosome"/>
    <property type="evidence" value="ECO:0007669"/>
    <property type="project" value="UniProtKB-SubCell"/>
</dbReference>
<dbReference type="PANTHER" id="PTHR45999:SF4">
    <property type="entry name" value="UNC-13-4A, ISOFORM B"/>
    <property type="match status" value="1"/>
</dbReference>
<dbReference type="InterPro" id="IPR052095">
    <property type="entry name" value="UNC-13_domain"/>
</dbReference>
<evidence type="ECO:0000256" key="4">
    <source>
        <dbReference type="ARBA" id="ARBA00022483"/>
    </source>
</evidence>
<evidence type="ECO:0000256" key="6">
    <source>
        <dbReference type="ARBA" id="ARBA00022753"/>
    </source>
</evidence>
<accession>A0A8W8JRU7</accession>
<comment type="subcellular location">
    <subcellularLocation>
        <location evidence="1">Cytoplasm</location>
    </subcellularLocation>
    <subcellularLocation>
        <location evidence="2">Late endosome</location>
    </subcellularLocation>
</comment>
<dbReference type="SMART" id="SM00239">
    <property type="entry name" value="C2"/>
    <property type="match status" value="2"/>
</dbReference>
<feature type="region of interest" description="Disordered" evidence="7">
    <location>
        <begin position="88"/>
        <end position="114"/>
    </location>
</feature>
<evidence type="ECO:0000259" key="10">
    <source>
        <dbReference type="PROSITE" id="PS51259"/>
    </source>
</evidence>
<keyword evidence="6" id="KW-0967">Endosome</keyword>
<dbReference type="GO" id="GO:0006887">
    <property type="term" value="P:exocytosis"/>
    <property type="evidence" value="ECO:0007669"/>
    <property type="project" value="UniProtKB-KW"/>
</dbReference>
<feature type="domain" description="C2" evidence="8">
    <location>
        <begin position="1069"/>
        <end position="1198"/>
    </location>
</feature>
<feature type="domain" description="MHD2" evidence="10">
    <location>
        <begin position="949"/>
        <end position="1053"/>
    </location>
</feature>
<proteinExistence type="inferred from homology"/>
<organism evidence="11 12">
    <name type="scientific">Magallana gigas</name>
    <name type="common">Pacific oyster</name>
    <name type="synonym">Crassostrea gigas</name>
    <dbReference type="NCBI Taxonomy" id="29159"/>
    <lineage>
        <taxon>Eukaryota</taxon>
        <taxon>Metazoa</taxon>
        <taxon>Spiralia</taxon>
        <taxon>Lophotrochozoa</taxon>
        <taxon>Mollusca</taxon>
        <taxon>Bivalvia</taxon>
        <taxon>Autobranchia</taxon>
        <taxon>Pteriomorphia</taxon>
        <taxon>Ostreida</taxon>
        <taxon>Ostreoidea</taxon>
        <taxon>Ostreidae</taxon>
        <taxon>Magallana</taxon>
    </lineage>
</organism>
<keyword evidence="4" id="KW-0268">Exocytosis</keyword>
<dbReference type="InterPro" id="IPR014770">
    <property type="entry name" value="Munc13_1"/>
</dbReference>
<dbReference type="InterPro" id="IPR000008">
    <property type="entry name" value="C2_dom"/>
</dbReference>
<dbReference type="PROSITE" id="PS51259">
    <property type="entry name" value="MHD2"/>
    <property type="match status" value="1"/>
</dbReference>
<dbReference type="EnsemblMetazoa" id="G20645.8">
    <property type="protein sequence ID" value="G20645.8:cds"/>
    <property type="gene ID" value="G20645"/>
</dbReference>
<evidence type="ECO:0000256" key="5">
    <source>
        <dbReference type="ARBA" id="ARBA00022490"/>
    </source>
</evidence>
<dbReference type="SUPFAM" id="SSF49562">
    <property type="entry name" value="C2 domain (Calcium/lipid-binding domain, CaLB)"/>
    <property type="match status" value="2"/>
</dbReference>
<dbReference type="OMA" id="DQEDHEY"/>
<keyword evidence="12" id="KW-1185">Reference proteome</keyword>
<dbReference type="PROSITE" id="PS50004">
    <property type="entry name" value="C2"/>
    <property type="match status" value="2"/>
</dbReference>
<evidence type="ECO:0000256" key="3">
    <source>
        <dbReference type="ARBA" id="ARBA00005823"/>
    </source>
</evidence>
<evidence type="ECO:0000259" key="9">
    <source>
        <dbReference type="PROSITE" id="PS51258"/>
    </source>
</evidence>
<feature type="domain" description="C2" evidence="8">
    <location>
        <begin position="208"/>
        <end position="369"/>
    </location>
</feature>